<keyword evidence="4" id="KW-1185">Reference proteome</keyword>
<feature type="domain" description="Integrase catalytic" evidence="2">
    <location>
        <begin position="626"/>
        <end position="793"/>
    </location>
</feature>
<sequence length="1107" mass="122629">MGFVLATFDDFTDDIVYKFFKFRGPVMGIAGSLAILQLSGSIMVAEANERTAARLNGANGDPMAHPIRLALDGPCLATAEELYGLHPHQLYQQRPSEAAKQLRRVIVDVEKSNMRMLAESDGKPASETDTDDVLHCTILKRLALGAQAYLNHGARGRYMDDYVVAADSRAEIEMMLSGDDEVTKSRGQHFSEKKTKRSWDNVLADDICVGSDDALHLTALRRGITQRLSHRMFETNDKKEVSNLPDQIPSDPQPCLGVRWHPKCDSLSLKSDLRHKASTVTTVKLLKRYGNGFYDPLGWHLELSMQLRLLCRQARSNADPHTGHLRSEDTQALVAWENQLKAFDLRVPRRLRRPGESHCNSVCLFTDSRDTAGAALLYDLHGQRIAGSGYLHQLQGRRTAPKFELDTLASSLEWASAMLQESNDHSPVHHLLVFTDSRECLKVKNAIHQSQTRREGLRVVVSHLSGKSNLADAPPRCQPKSLFIDSDALFCHIRAFHDDLLRCNDGDLQASPMIFRLDPEYVPTALPTRWSKKESSKPKVTLASLSTATTPSPAGESTPASSTSTVADPLRLLIRHQQRLHLKAFHKSPFHFKTDEGLIYRSTRQAGDGTIFNQLSQRPLHAPAGTFAAPTAVWQYIGLDHTGPYDVPVREGSQRLPYCLVATCLLSGHQLAVAVSSTSFEQITLAFKKILALAGVPKGLRCDNSQSFRGSEFRCLCLSYSIEMQFIYSRSPQRGGAYERRHAELNEQLRLLQARDQPCDLTVLEATARSNAQFRWDDSGLVNSPWDLARTYPYLQCATLSPPVDPTFPKAFQEPSARVSEWLLSTWEKDCEGRRVRAGDKAATVNTGDIVYLKLPRRVTKLSSSTTGPFRVLQRCGNSVKLTPITGANRYRSVFFQPIDNVVRTVSDPVHDSETPLPGPPESHGVPDESIPDKARSAEATVSPQVEDDSSKALASAQDDAHVNDTASSALPSKAFTSTTGSSADDTVIHEPSSTSSRPRTKRAIVPRRTGDPHPEVKNFAYITSSGRGGLQCGRVISVDQGLYRLQLADRSADGNSLCLRSDMVSSPTAYLLRVQGDSDDFPDNKTDFRLTRASVRFLDNLKMTKR</sequence>
<feature type="compositionally biased region" description="Low complexity" evidence="1">
    <location>
        <begin position="541"/>
        <end position="554"/>
    </location>
</feature>
<dbReference type="InterPro" id="IPR008042">
    <property type="entry name" value="Retrotrans_Pao"/>
</dbReference>
<evidence type="ECO:0000313" key="4">
    <source>
        <dbReference type="Proteomes" id="UP000007800"/>
    </source>
</evidence>
<feature type="compositionally biased region" description="Polar residues" evidence="1">
    <location>
        <begin position="965"/>
        <end position="985"/>
    </location>
</feature>
<dbReference type="AlphaFoldDB" id="C5LCX5"/>
<organism evidence="4">
    <name type="scientific">Perkinsus marinus (strain ATCC 50983 / TXsc)</name>
    <dbReference type="NCBI Taxonomy" id="423536"/>
    <lineage>
        <taxon>Eukaryota</taxon>
        <taxon>Sar</taxon>
        <taxon>Alveolata</taxon>
        <taxon>Perkinsozoa</taxon>
        <taxon>Perkinsea</taxon>
        <taxon>Perkinsida</taxon>
        <taxon>Perkinsidae</taxon>
        <taxon>Perkinsus</taxon>
    </lineage>
</organism>
<dbReference type="Gene3D" id="3.30.420.10">
    <property type="entry name" value="Ribonuclease H-like superfamily/Ribonuclease H"/>
    <property type="match status" value="1"/>
</dbReference>
<dbReference type="Proteomes" id="UP000007800">
    <property type="component" value="Unassembled WGS sequence"/>
</dbReference>
<dbReference type="RefSeq" id="XP_002773612.1">
    <property type="nucleotide sequence ID" value="XM_002773566.1"/>
</dbReference>
<dbReference type="OMA" id="ANSFAMP"/>
<evidence type="ECO:0000259" key="2">
    <source>
        <dbReference type="PROSITE" id="PS50994"/>
    </source>
</evidence>
<dbReference type="PROSITE" id="PS50994">
    <property type="entry name" value="INTEGRASE"/>
    <property type="match status" value="1"/>
</dbReference>
<dbReference type="Pfam" id="PF05380">
    <property type="entry name" value="Peptidase_A17"/>
    <property type="match status" value="1"/>
</dbReference>
<dbReference type="GO" id="GO:0015074">
    <property type="term" value="P:DNA integration"/>
    <property type="evidence" value="ECO:0007669"/>
    <property type="project" value="InterPro"/>
</dbReference>
<proteinExistence type="predicted"/>
<dbReference type="OrthoDB" id="5871302at2759"/>
<reference evidence="3 4" key="1">
    <citation type="submission" date="2008-07" db="EMBL/GenBank/DDBJ databases">
        <authorList>
            <person name="El-Sayed N."/>
            <person name="Caler E."/>
            <person name="Inman J."/>
            <person name="Amedeo P."/>
            <person name="Hass B."/>
            <person name="Wortman J."/>
        </authorList>
    </citation>
    <scope>NUCLEOTIDE SEQUENCE [LARGE SCALE GENOMIC DNA]</scope>
    <source>
        <strain evidence="4">ATCC 50983 / TXsc</strain>
    </source>
</reference>
<protein>
    <recommendedName>
        <fullName evidence="2">Integrase catalytic domain-containing protein</fullName>
    </recommendedName>
</protein>
<name>C5LCX5_PERM5</name>
<feature type="region of interest" description="Disordered" evidence="1">
    <location>
        <begin position="908"/>
        <end position="1014"/>
    </location>
</feature>
<dbReference type="SUPFAM" id="SSF53098">
    <property type="entry name" value="Ribonuclease H-like"/>
    <property type="match status" value="1"/>
</dbReference>
<dbReference type="InterPro" id="IPR036397">
    <property type="entry name" value="RNaseH_sf"/>
</dbReference>
<dbReference type="InterPro" id="IPR012337">
    <property type="entry name" value="RNaseH-like_sf"/>
</dbReference>
<dbReference type="InterPro" id="IPR001584">
    <property type="entry name" value="Integrase_cat-core"/>
</dbReference>
<feature type="region of interest" description="Disordered" evidence="1">
    <location>
        <begin position="529"/>
        <end position="564"/>
    </location>
</feature>
<dbReference type="GO" id="GO:0003676">
    <property type="term" value="F:nucleic acid binding"/>
    <property type="evidence" value="ECO:0007669"/>
    <property type="project" value="InterPro"/>
</dbReference>
<evidence type="ECO:0000256" key="1">
    <source>
        <dbReference type="SAM" id="MobiDB-lite"/>
    </source>
</evidence>
<dbReference type="InParanoid" id="C5LCX5"/>
<dbReference type="GeneID" id="9041710"/>
<dbReference type="EMBL" id="GG680938">
    <property type="protein sequence ID" value="EER05428.1"/>
    <property type="molecule type" value="Genomic_DNA"/>
</dbReference>
<accession>C5LCX5</accession>
<dbReference type="PANTHER" id="PTHR37984:SF5">
    <property type="entry name" value="PROTEIN NYNRIN-LIKE"/>
    <property type="match status" value="1"/>
</dbReference>
<evidence type="ECO:0000313" key="3">
    <source>
        <dbReference type="EMBL" id="EER05428.1"/>
    </source>
</evidence>
<feature type="compositionally biased region" description="Basic and acidic residues" evidence="1">
    <location>
        <begin position="925"/>
        <end position="937"/>
    </location>
</feature>
<dbReference type="PANTHER" id="PTHR37984">
    <property type="entry name" value="PROTEIN CBG26694"/>
    <property type="match status" value="1"/>
</dbReference>
<dbReference type="InterPro" id="IPR050951">
    <property type="entry name" value="Retrovirus_Pol_polyprotein"/>
</dbReference>
<gene>
    <name evidence="3" type="ORF">Pmar_PMAR024891</name>
</gene>